<dbReference type="InterPro" id="IPR007763">
    <property type="entry name" value="NDUFA12"/>
</dbReference>
<comment type="caution">
    <text evidence="4">The sequence shown here is derived from an EMBL/GenBank/DDBJ whole genome shotgun (WGS) entry which is preliminary data.</text>
</comment>
<comment type="similarity">
    <text evidence="1 2">Belongs to the complex I NDUFA12 subunit family.</text>
</comment>
<organism evidence="4 5">
    <name type="scientific">Fistulifera solaris</name>
    <name type="common">Oleaginous diatom</name>
    <dbReference type="NCBI Taxonomy" id="1519565"/>
    <lineage>
        <taxon>Eukaryota</taxon>
        <taxon>Sar</taxon>
        <taxon>Stramenopiles</taxon>
        <taxon>Ochrophyta</taxon>
        <taxon>Bacillariophyta</taxon>
        <taxon>Bacillariophyceae</taxon>
        <taxon>Bacillariophycidae</taxon>
        <taxon>Naviculales</taxon>
        <taxon>Naviculaceae</taxon>
        <taxon>Fistulifera</taxon>
    </lineage>
</organism>
<evidence type="ECO:0000256" key="2">
    <source>
        <dbReference type="RuleBase" id="RU363103"/>
    </source>
</evidence>
<feature type="compositionally biased region" description="Basic and acidic residues" evidence="3">
    <location>
        <begin position="206"/>
        <end position="224"/>
    </location>
</feature>
<reference evidence="4 5" key="1">
    <citation type="journal article" date="2015" name="Plant Cell">
        <title>Oil accumulation by the oleaginous diatom Fistulifera solaris as revealed by the genome and transcriptome.</title>
        <authorList>
            <person name="Tanaka T."/>
            <person name="Maeda Y."/>
            <person name="Veluchamy A."/>
            <person name="Tanaka M."/>
            <person name="Abida H."/>
            <person name="Marechal E."/>
            <person name="Bowler C."/>
            <person name="Muto M."/>
            <person name="Sunaga Y."/>
            <person name="Tanaka M."/>
            <person name="Yoshino T."/>
            <person name="Taniguchi T."/>
            <person name="Fukuda Y."/>
            <person name="Nemoto M."/>
            <person name="Matsumoto M."/>
            <person name="Wong P.S."/>
            <person name="Aburatani S."/>
            <person name="Fujibuchi W."/>
        </authorList>
    </citation>
    <scope>NUCLEOTIDE SEQUENCE [LARGE SCALE GENOMIC DNA]</scope>
    <source>
        <strain evidence="4 5">JPCC DA0580</strain>
    </source>
</reference>
<dbReference type="PANTHER" id="PTHR12910:SF2">
    <property type="entry name" value="NADH DEHYDROGENASE [UBIQUINONE] 1 ALPHA SUBCOMPLEX SUBUNIT 12"/>
    <property type="match status" value="1"/>
</dbReference>
<dbReference type="Proteomes" id="UP000198406">
    <property type="component" value="Unassembled WGS sequence"/>
</dbReference>
<dbReference type="GO" id="GO:0045271">
    <property type="term" value="C:respiratory chain complex I"/>
    <property type="evidence" value="ECO:0007669"/>
    <property type="project" value="InterPro"/>
</dbReference>
<keyword evidence="2" id="KW-0813">Transport</keyword>
<comment type="subcellular location">
    <subcellularLocation>
        <location evidence="2">Mitochondrion inner membrane</location>
        <topology evidence="2">Peripheral membrane protein</topology>
        <orientation evidence="2">Matrix side</orientation>
    </subcellularLocation>
</comment>
<accession>A0A1Z5JSL8</accession>
<keyword evidence="2" id="KW-0496">Mitochondrion</keyword>
<comment type="function">
    <text evidence="2">Accessory subunit of the mitochondrial membrane respiratory chain NADH dehydrogenase (Complex I), that is believed not to be involved in catalysis. Complex I functions in the transfer of electrons from NADH to the respiratory chain. The immediate electron acceptor for the enzyme is believed to be ubiquinone.</text>
</comment>
<keyword evidence="4" id="KW-0830">Ubiquinone</keyword>
<evidence type="ECO:0000256" key="3">
    <source>
        <dbReference type="SAM" id="MobiDB-lite"/>
    </source>
</evidence>
<dbReference type="PANTHER" id="PTHR12910">
    <property type="entry name" value="NADH-UBIQUINONE OXIDOREDUCTASE SUBUNIT B17.2"/>
    <property type="match status" value="1"/>
</dbReference>
<feature type="region of interest" description="Disordered" evidence="3">
    <location>
        <begin position="206"/>
        <end position="248"/>
    </location>
</feature>
<keyword evidence="2" id="KW-0472">Membrane</keyword>
<dbReference type="Pfam" id="PF05071">
    <property type="entry name" value="NDUFA12"/>
    <property type="match status" value="1"/>
</dbReference>
<dbReference type="OrthoDB" id="274641at2759"/>
<gene>
    <name evidence="4" type="ORF">FisN_5Hh417</name>
</gene>
<keyword evidence="5" id="KW-1185">Reference proteome</keyword>
<proteinExistence type="inferred from homology"/>
<dbReference type="AlphaFoldDB" id="A0A1Z5JSL8"/>
<dbReference type="GO" id="GO:0005743">
    <property type="term" value="C:mitochondrial inner membrane"/>
    <property type="evidence" value="ECO:0007669"/>
    <property type="project" value="UniProtKB-SubCell"/>
</dbReference>
<keyword evidence="2" id="KW-0999">Mitochondrion inner membrane</keyword>
<evidence type="ECO:0000313" key="5">
    <source>
        <dbReference type="Proteomes" id="UP000198406"/>
    </source>
</evidence>
<evidence type="ECO:0000256" key="1">
    <source>
        <dbReference type="ARBA" id="ARBA00007355"/>
    </source>
</evidence>
<dbReference type="GO" id="GO:0006979">
    <property type="term" value="P:response to oxidative stress"/>
    <property type="evidence" value="ECO:0007669"/>
    <property type="project" value="TreeGrafter"/>
</dbReference>
<sequence>MVLGIINNFKVALRYRGGWKGLLEHMYTNGDYPFKVGTFMGADAAGNRYYENRVDYTYGQHRWVEPADIHNFDSAQVPPEWHGWLTCMNDATPSMENEYIEEKMSHLKSSEISHAPFKSNVGHQEPYFNFHHMHNQSLIRSRGYGIGNHVVGLPPGAPDAYYTQPGSPYNDASIRKFEMIGDLDEAKGGGRPYKSEMWKERLKTAAEKEAEKESVKSKWRDGFDASKASKHLSPREQAILARGGTLSK</sequence>
<keyword evidence="2" id="KW-0249">Electron transport</keyword>
<protein>
    <recommendedName>
        <fullName evidence="2">NADH dehydrogenase [ubiquinone] 1 alpha subcomplex subunit 12</fullName>
    </recommendedName>
</protein>
<evidence type="ECO:0000313" key="4">
    <source>
        <dbReference type="EMBL" id="GAX17033.1"/>
    </source>
</evidence>
<dbReference type="EMBL" id="BDSP01000111">
    <property type="protein sequence ID" value="GAX17033.1"/>
    <property type="molecule type" value="Genomic_DNA"/>
</dbReference>
<name>A0A1Z5JSL8_FISSO</name>
<dbReference type="InParanoid" id="A0A1Z5JSL8"/>
<keyword evidence="2" id="KW-0679">Respiratory chain</keyword>